<dbReference type="InterPro" id="IPR048954">
    <property type="entry name" value="PorZ_N"/>
</dbReference>
<dbReference type="Pfam" id="PF21544">
    <property type="entry name" value="PorZ_N_b_propeller"/>
    <property type="match status" value="1"/>
</dbReference>
<evidence type="ECO:0000313" key="2">
    <source>
        <dbReference type="EMBL" id="KKK89998.1"/>
    </source>
</evidence>
<accession>A0A0F8Z8F1</accession>
<feature type="non-terminal residue" evidence="2">
    <location>
        <position position="291"/>
    </location>
</feature>
<comment type="caution">
    <text evidence="2">The sequence shown here is derived from an EMBL/GenBank/DDBJ whole genome shotgun (WGS) entry which is preliminary data.</text>
</comment>
<proteinExistence type="predicted"/>
<dbReference type="SUPFAM" id="SSF50969">
    <property type="entry name" value="YVTN repeat-like/Quinoprotein amine dehydrogenase"/>
    <property type="match status" value="1"/>
</dbReference>
<evidence type="ECO:0000259" key="1">
    <source>
        <dbReference type="Pfam" id="PF21544"/>
    </source>
</evidence>
<dbReference type="EMBL" id="LAZR01049290">
    <property type="protein sequence ID" value="KKK89998.1"/>
    <property type="molecule type" value="Genomic_DNA"/>
</dbReference>
<dbReference type="InterPro" id="IPR011044">
    <property type="entry name" value="Quino_amine_DH_bsu"/>
</dbReference>
<dbReference type="AlphaFoldDB" id="A0A0F8Z8F1"/>
<feature type="domain" description="PorZ N-terminal beta-propeller" evidence="1">
    <location>
        <begin position="49"/>
        <end position="209"/>
    </location>
</feature>
<dbReference type="InterPro" id="IPR015943">
    <property type="entry name" value="WD40/YVTN_repeat-like_dom_sf"/>
</dbReference>
<name>A0A0F8Z8F1_9ZZZZ</name>
<gene>
    <name evidence="2" type="ORF">LCGC14_2727500</name>
</gene>
<organism evidence="2">
    <name type="scientific">marine sediment metagenome</name>
    <dbReference type="NCBI Taxonomy" id="412755"/>
    <lineage>
        <taxon>unclassified sequences</taxon>
        <taxon>metagenomes</taxon>
        <taxon>ecological metagenomes</taxon>
    </lineage>
</organism>
<protein>
    <recommendedName>
        <fullName evidence="1">PorZ N-terminal beta-propeller domain-containing protein</fullName>
    </recommendedName>
</protein>
<reference evidence="2" key="1">
    <citation type="journal article" date="2015" name="Nature">
        <title>Complex archaea that bridge the gap between prokaryotes and eukaryotes.</title>
        <authorList>
            <person name="Spang A."/>
            <person name="Saw J.H."/>
            <person name="Jorgensen S.L."/>
            <person name="Zaremba-Niedzwiedzka K."/>
            <person name="Martijn J."/>
            <person name="Lind A.E."/>
            <person name="van Eijk R."/>
            <person name="Schleper C."/>
            <person name="Guy L."/>
            <person name="Ettema T.J."/>
        </authorList>
    </citation>
    <scope>NUCLEOTIDE SEQUENCE</scope>
</reference>
<dbReference type="Gene3D" id="2.130.10.10">
    <property type="entry name" value="YVTN repeat-like/Quinoprotein amine dehydrogenase"/>
    <property type="match status" value="1"/>
</dbReference>
<sequence>MLISMPKKILVALLYLCALSAAAQDFSASWQGYFSYTSISDITYGNGKVYAAAQNSVFAYDATTDVLTTFSTIQGLSGETISAIYYSERANALFVGYSSGLIDVVQQNEDVFTVVDIVNKTAIPPNEKQINHFLERDGLLYISTDFGISLYDIDRLEFDDSYFIGASGGRLHVRQTAISGEYIYAATQEGGIRRALVQAENLIDFENWSTVSGGNWLGIVGRGDRIFAINANNTLQSFDGNTFTIVTQYPSRPSRLTAGQAGFTVSLVNTIYAYDNTGAAITTVAVSEQYP</sequence>